<dbReference type="Pfam" id="PF00669">
    <property type="entry name" value="Flagellin_N"/>
    <property type="match status" value="1"/>
</dbReference>
<protein>
    <recommendedName>
        <fullName evidence="2 4">Flagellin</fullName>
    </recommendedName>
</protein>
<feature type="domain" description="Flagellin C-terminal" evidence="7">
    <location>
        <begin position="516"/>
        <end position="600"/>
    </location>
</feature>
<evidence type="ECO:0000256" key="5">
    <source>
        <dbReference type="SAM" id="MobiDB-lite"/>
    </source>
</evidence>
<accession>A0A329MNR5</accession>
<dbReference type="InterPro" id="IPR046358">
    <property type="entry name" value="Flagellin_C"/>
</dbReference>
<feature type="region of interest" description="Disordered" evidence="5">
    <location>
        <begin position="176"/>
        <end position="224"/>
    </location>
</feature>
<dbReference type="Gene3D" id="6.10.10.10">
    <property type="entry name" value="Flagellar export chaperone, C-terminal domain"/>
    <property type="match status" value="1"/>
</dbReference>
<dbReference type="InterPro" id="IPR001492">
    <property type="entry name" value="Flagellin"/>
</dbReference>
<feature type="domain" description="Flagellin N-terminal" evidence="6">
    <location>
        <begin position="3"/>
        <end position="137"/>
    </location>
</feature>
<keyword evidence="8" id="KW-0966">Cell projection</keyword>
<keyword evidence="3 4" id="KW-0975">Bacterial flagellum</keyword>
<evidence type="ECO:0000259" key="6">
    <source>
        <dbReference type="Pfam" id="PF00669"/>
    </source>
</evidence>
<feature type="compositionally biased region" description="Low complexity" evidence="5">
    <location>
        <begin position="184"/>
        <end position="195"/>
    </location>
</feature>
<feature type="compositionally biased region" description="Basic and acidic residues" evidence="5">
    <location>
        <begin position="209"/>
        <end position="224"/>
    </location>
</feature>
<evidence type="ECO:0000256" key="2">
    <source>
        <dbReference type="ARBA" id="ARBA00020110"/>
    </source>
</evidence>
<dbReference type="GO" id="GO:0009288">
    <property type="term" value="C:bacterial-type flagellum"/>
    <property type="evidence" value="ECO:0007669"/>
    <property type="project" value="UniProtKB-SubCell"/>
</dbReference>
<comment type="subcellular location">
    <subcellularLocation>
        <location evidence="4">Secreted</location>
    </subcellularLocation>
    <subcellularLocation>
        <location evidence="4">Bacterial flagellum</location>
    </subcellularLocation>
</comment>
<dbReference type="Pfam" id="PF00700">
    <property type="entry name" value="Flagellin_C"/>
    <property type="match status" value="1"/>
</dbReference>
<keyword evidence="8" id="KW-0282">Flagellum</keyword>
<sequence>MRIAHNISTLNTLNKLNKNNKSTASSLEKLSSGLHINKAADDAAGMAISEKMRAQIRGLAQAEKNIQDGISLIQTAEGGLQEITSLLQRKRELIVQGLNDTNTYEDRRTIDQEIHQLADEINSISERTEFNTINLLSRDDYEILADRSSSNVAFSISDPPPVTSIHKNVVYKPQGTPPEARHLVSSSDTSVTTDTYVNTNNITPIVSPDGREGYNDKNTDIHTTTRTDTNTTVYETLTALSDPQYTTPAYWHSVGMNETIFGPKDLGNAYGSMLENIHVNGSSRPIEYTSRSNAGTVPAWDHMWFPSTNLSIMRYRTVLPDNSMEIKYVITNGDSIDSNIKLSNLVNPPTNSVISDAGGSPLANGNNIINPISGSTFNMTGTDADAGITFDNSLGFLAPTDLAINNPAVGQPQVSFDWQLTVPQGSSVTLGFKYGPFALKLDVFEQTHETIVTNHIETTIHTDIKDIDYIPPKLDIQAGANQDQTISIPLFNVNKQGLGITNIGILPPSVPEQSLAQADRAIAKVSNYRGIYGALQNRMEHTLNNVGNSAENLTSAESRIRDADIAKEMLNFTKSNILTQATQTMLAQANQNPQALLELLK</sequence>
<keyword evidence="4" id="KW-0964">Secreted</keyword>
<evidence type="ECO:0000313" key="9">
    <source>
        <dbReference type="Proteomes" id="UP000250369"/>
    </source>
</evidence>
<dbReference type="InterPro" id="IPR001029">
    <property type="entry name" value="Flagellin_N"/>
</dbReference>
<evidence type="ECO:0000313" key="8">
    <source>
        <dbReference type="EMBL" id="RAV21210.1"/>
    </source>
</evidence>
<dbReference type="PANTHER" id="PTHR42792">
    <property type="entry name" value="FLAGELLIN"/>
    <property type="match status" value="1"/>
</dbReference>
<dbReference type="PRINTS" id="PR00207">
    <property type="entry name" value="FLAGELLIN"/>
</dbReference>
<comment type="function">
    <text evidence="4">Flagellin is the subunit protein which polymerizes to form the filaments of bacterial flagella.</text>
</comment>
<dbReference type="RefSeq" id="WP_113030913.1">
    <property type="nucleotide sequence ID" value="NZ_QMFB01000005.1"/>
</dbReference>
<evidence type="ECO:0000256" key="4">
    <source>
        <dbReference type="RuleBase" id="RU362073"/>
    </source>
</evidence>
<dbReference type="EMBL" id="QMFB01000005">
    <property type="protein sequence ID" value="RAV21210.1"/>
    <property type="molecule type" value="Genomic_DNA"/>
</dbReference>
<keyword evidence="8" id="KW-0969">Cilium</keyword>
<dbReference type="GO" id="GO:0005198">
    <property type="term" value="F:structural molecule activity"/>
    <property type="evidence" value="ECO:0007669"/>
    <property type="project" value="UniProtKB-UniRule"/>
</dbReference>
<evidence type="ECO:0000256" key="3">
    <source>
        <dbReference type="ARBA" id="ARBA00023143"/>
    </source>
</evidence>
<dbReference type="Gene3D" id="1.20.1330.10">
    <property type="entry name" value="f41 fragment of flagellin, N-terminal domain"/>
    <property type="match status" value="2"/>
</dbReference>
<dbReference type="Proteomes" id="UP000250369">
    <property type="component" value="Unassembled WGS sequence"/>
</dbReference>
<keyword evidence="9" id="KW-1185">Reference proteome</keyword>
<evidence type="ECO:0000256" key="1">
    <source>
        <dbReference type="ARBA" id="ARBA00005709"/>
    </source>
</evidence>
<dbReference type="AlphaFoldDB" id="A0A329MNR5"/>
<organism evidence="8 9">
    <name type="scientific">Paenibacillus contaminans</name>
    <dbReference type="NCBI Taxonomy" id="450362"/>
    <lineage>
        <taxon>Bacteria</taxon>
        <taxon>Bacillati</taxon>
        <taxon>Bacillota</taxon>
        <taxon>Bacilli</taxon>
        <taxon>Bacillales</taxon>
        <taxon>Paenibacillaceae</taxon>
        <taxon>Paenibacillus</taxon>
    </lineage>
</organism>
<proteinExistence type="inferred from homology"/>
<dbReference type="PANTHER" id="PTHR42792:SF2">
    <property type="entry name" value="FLAGELLIN"/>
    <property type="match status" value="1"/>
</dbReference>
<evidence type="ECO:0000259" key="7">
    <source>
        <dbReference type="Pfam" id="PF00700"/>
    </source>
</evidence>
<comment type="similarity">
    <text evidence="1 4">Belongs to the bacterial flagellin family.</text>
</comment>
<dbReference type="OrthoDB" id="9796789at2"/>
<comment type="caution">
    <text evidence="8">The sequence shown here is derived from an EMBL/GenBank/DDBJ whole genome shotgun (WGS) entry which is preliminary data.</text>
</comment>
<dbReference type="SUPFAM" id="SSF64518">
    <property type="entry name" value="Phase 1 flagellin"/>
    <property type="match status" value="1"/>
</dbReference>
<dbReference type="GO" id="GO:0005576">
    <property type="term" value="C:extracellular region"/>
    <property type="evidence" value="ECO:0007669"/>
    <property type="project" value="UniProtKB-SubCell"/>
</dbReference>
<reference evidence="8 9" key="1">
    <citation type="journal article" date="2009" name="Int. J. Syst. Evol. Microbiol.">
        <title>Paenibacillus contaminans sp. nov., isolated from a contaminated laboratory plate.</title>
        <authorList>
            <person name="Chou J.H."/>
            <person name="Lee J.H."/>
            <person name="Lin M.C."/>
            <person name="Chang P.S."/>
            <person name="Arun A.B."/>
            <person name="Young C.C."/>
            <person name="Chen W.M."/>
        </authorList>
    </citation>
    <scope>NUCLEOTIDE SEQUENCE [LARGE SCALE GENOMIC DNA]</scope>
    <source>
        <strain evidence="8 9">CKOBP-6</strain>
    </source>
</reference>
<gene>
    <name evidence="8" type="ORF">DQG23_11135</name>
</gene>
<name>A0A329MNR5_9BACL</name>
<dbReference type="InterPro" id="IPR042187">
    <property type="entry name" value="Flagellin_C_sub2"/>
</dbReference>